<name>A0A2T4DTE1_9BACT</name>
<evidence type="ECO:0000313" key="3">
    <source>
        <dbReference type="Proteomes" id="UP000240608"/>
    </source>
</evidence>
<protein>
    <submittedName>
        <fullName evidence="2">Uncharacterized protein</fullName>
    </submittedName>
</protein>
<sequence length="102" mass="11679">MIKSIKKSVQGFITSFKPTYAVEVDLYHVIPGLPVKSNKERHDFDKGEFHQAKTFFDGAIVKTSDLKLAPAEIKLIKGKKKVLEFKHFGPVNDIRPAKRKRR</sequence>
<organism evidence="2 3">
    <name type="scientific">Marivirga lumbricoides</name>
    <dbReference type="NCBI Taxonomy" id="1046115"/>
    <lineage>
        <taxon>Bacteria</taxon>
        <taxon>Pseudomonadati</taxon>
        <taxon>Bacteroidota</taxon>
        <taxon>Cytophagia</taxon>
        <taxon>Cytophagales</taxon>
        <taxon>Marivirgaceae</taxon>
        <taxon>Marivirga</taxon>
    </lineage>
</organism>
<keyword evidence="4" id="KW-1185">Reference proteome</keyword>
<reference evidence="1" key="1">
    <citation type="journal article" date="2014" name="Int. J. Syst. Evol. Microbiol.">
        <title>Complete genome of a new Firmicutes species belonging to the dominant human colonic microbiota ('Ruminococcus bicirculans') reveals two chromosomes and a selective capacity to utilize plant glucans.</title>
        <authorList>
            <consortium name="NISC Comparative Sequencing Program"/>
            <person name="Wegmann U."/>
            <person name="Louis P."/>
            <person name="Goesmann A."/>
            <person name="Henrissat B."/>
            <person name="Duncan S.H."/>
            <person name="Flint H.J."/>
        </authorList>
    </citation>
    <scope>NUCLEOTIDE SEQUENCE</scope>
    <source>
        <strain evidence="1">CGMCC 1.10832</strain>
    </source>
</reference>
<comment type="caution">
    <text evidence="2">The sequence shown here is derived from an EMBL/GenBank/DDBJ whole genome shotgun (WGS) entry which is preliminary data.</text>
</comment>
<dbReference type="Proteomes" id="UP000240608">
    <property type="component" value="Unassembled WGS sequence"/>
</dbReference>
<evidence type="ECO:0000313" key="4">
    <source>
        <dbReference type="Proteomes" id="UP000636010"/>
    </source>
</evidence>
<proteinExistence type="predicted"/>
<evidence type="ECO:0000313" key="2">
    <source>
        <dbReference type="EMBL" id="PTB97104.1"/>
    </source>
</evidence>
<dbReference type="EMBL" id="BMEC01000001">
    <property type="protein sequence ID" value="GGC22823.1"/>
    <property type="molecule type" value="Genomic_DNA"/>
</dbReference>
<gene>
    <name evidence="2" type="ORF">C9994_04350</name>
    <name evidence="1" type="ORF">GCM10011506_05180</name>
</gene>
<reference evidence="1" key="4">
    <citation type="submission" date="2024-05" db="EMBL/GenBank/DDBJ databases">
        <authorList>
            <person name="Sun Q."/>
            <person name="Zhou Y."/>
        </authorList>
    </citation>
    <scope>NUCLEOTIDE SEQUENCE</scope>
    <source>
        <strain evidence="1">CGMCC 1.10832</strain>
    </source>
</reference>
<dbReference type="EMBL" id="PYVU01000024">
    <property type="protein sequence ID" value="PTB97104.1"/>
    <property type="molecule type" value="Genomic_DNA"/>
</dbReference>
<accession>A0A2T4DTE1</accession>
<reference evidence="2 3" key="2">
    <citation type="submission" date="2018-03" db="EMBL/GenBank/DDBJ databases">
        <title>Cross-interface Injection: A General Nanoliter Liquid Handling Method Applied to Single Cells Genome Amplification Automated Nanoliter Liquid Handling Applied to Single Cell Multiple Displacement Amplification.</title>
        <authorList>
            <person name="Yun J."/>
            <person name="Xu P."/>
            <person name="Xu J."/>
            <person name="Dai X."/>
            <person name="Wang Y."/>
            <person name="Zheng X."/>
            <person name="Cao C."/>
            <person name="Yi Q."/>
            <person name="Zhu Y."/>
            <person name="Wang L."/>
            <person name="Dong Z."/>
            <person name="Huang Y."/>
            <person name="Huang L."/>
            <person name="Du W."/>
        </authorList>
    </citation>
    <scope>NUCLEOTIDE SEQUENCE [LARGE SCALE GENOMIC DNA]</scope>
    <source>
        <strain evidence="2 3">Z-D1-2</strain>
    </source>
</reference>
<dbReference type="RefSeq" id="WP_188460230.1">
    <property type="nucleotide sequence ID" value="NZ_BAABHU010000001.1"/>
</dbReference>
<evidence type="ECO:0000313" key="1">
    <source>
        <dbReference type="EMBL" id="GGC22823.1"/>
    </source>
</evidence>
<dbReference type="Proteomes" id="UP000636010">
    <property type="component" value="Unassembled WGS sequence"/>
</dbReference>
<dbReference type="AlphaFoldDB" id="A0A2T4DTE1"/>
<reference evidence="4" key="3">
    <citation type="journal article" date="2019" name="Int. J. Syst. Evol. Microbiol.">
        <title>The Global Catalogue of Microorganisms (GCM) 10K type strain sequencing project: providing services to taxonomists for standard genome sequencing and annotation.</title>
        <authorList>
            <consortium name="The Broad Institute Genomics Platform"/>
            <consortium name="The Broad Institute Genome Sequencing Center for Infectious Disease"/>
            <person name="Wu L."/>
            <person name="Ma J."/>
        </authorList>
    </citation>
    <scope>NUCLEOTIDE SEQUENCE [LARGE SCALE GENOMIC DNA]</scope>
    <source>
        <strain evidence="4">CGMCC 1.10832</strain>
    </source>
</reference>